<organism evidence="8">
    <name type="scientific">Alexandrium monilatum</name>
    <dbReference type="NCBI Taxonomy" id="311494"/>
    <lineage>
        <taxon>Eukaryota</taxon>
        <taxon>Sar</taxon>
        <taxon>Alveolata</taxon>
        <taxon>Dinophyceae</taxon>
        <taxon>Gonyaulacales</taxon>
        <taxon>Pyrocystaceae</taxon>
        <taxon>Alexandrium</taxon>
    </lineage>
</organism>
<evidence type="ECO:0000256" key="6">
    <source>
        <dbReference type="ARBA" id="ARBA00023136"/>
    </source>
</evidence>
<evidence type="ECO:0000256" key="1">
    <source>
        <dbReference type="ARBA" id="ARBA00022448"/>
    </source>
</evidence>
<evidence type="ECO:0000256" key="4">
    <source>
        <dbReference type="ARBA" id="ARBA00022840"/>
    </source>
</evidence>
<keyword evidence="3" id="KW-0547">Nucleotide-binding</keyword>
<dbReference type="InterPro" id="IPR050173">
    <property type="entry name" value="ABC_transporter_C-like"/>
</dbReference>
<dbReference type="PROSITE" id="PS50893">
    <property type="entry name" value="ABC_TRANSPORTER_2"/>
    <property type="match status" value="1"/>
</dbReference>
<accession>A0A7S4VM41</accession>
<dbReference type="InterPro" id="IPR003593">
    <property type="entry name" value="AAA+_ATPase"/>
</dbReference>
<evidence type="ECO:0000313" key="8">
    <source>
        <dbReference type="EMBL" id="CAE4653554.1"/>
    </source>
</evidence>
<keyword evidence="4" id="KW-0067">ATP-binding</keyword>
<dbReference type="PANTHER" id="PTHR24223">
    <property type="entry name" value="ATP-BINDING CASSETTE SUB-FAMILY C"/>
    <property type="match status" value="1"/>
</dbReference>
<name>A0A7S4VM41_9DINO</name>
<dbReference type="SUPFAM" id="SSF52540">
    <property type="entry name" value="P-loop containing nucleoside triphosphate hydrolases"/>
    <property type="match status" value="1"/>
</dbReference>
<dbReference type="PROSITE" id="PS00211">
    <property type="entry name" value="ABC_TRANSPORTER_1"/>
    <property type="match status" value="1"/>
</dbReference>
<dbReference type="SMART" id="SM00382">
    <property type="entry name" value="AAA"/>
    <property type="match status" value="1"/>
</dbReference>
<dbReference type="InterPro" id="IPR003439">
    <property type="entry name" value="ABC_transporter-like_ATP-bd"/>
</dbReference>
<evidence type="ECO:0000256" key="5">
    <source>
        <dbReference type="ARBA" id="ARBA00022989"/>
    </source>
</evidence>
<keyword evidence="5" id="KW-1133">Transmembrane helix</keyword>
<reference evidence="8" key="1">
    <citation type="submission" date="2021-01" db="EMBL/GenBank/DDBJ databases">
        <authorList>
            <person name="Corre E."/>
            <person name="Pelletier E."/>
            <person name="Niang G."/>
            <person name="Scheremetjew M."/>
            <person name="Finn R."/>
            <person name="Kale V."/>
            <person name="Holt S."/>
            <person name="Cochrane G."/>
            <person name="Meng A."/>
            <person name="Brown T."/>
            <person name="Cohen L."/>
        </authorList>
    </citation>
    <scope>NUCLEOTIDE SEQUENCE</scope>
    <source>
        <strain evidence="8">CCMP3105</strain>
    </source>
</reference>
<dbReference type="Pfam" id="PF00005">
    <property type="entry name" value="ABC_tran"/>
    <property type="match status" value="1"/>
</dbReference>
<keyword evidence="6" id="KW-0472">Membrane</keyword>
<keyword evidence="1" id="KW-0813">Transport</keyword>
<dbReference type="Gene3D" id="3.40.50.300">
    <property type="entry name" value="P-loop containing nucleotide triphosphate hydrolases"/>
    <property type="match status" value="1"/>
</dbReference>
<dbReference type="GO" id="GO:0016887">
    <property type="term" value="F:ATP hydrolysis activity"/>
    <property type="evidence" value="ECO:0007669"/>
    <property type="project" value="InterPro"/>
</dbReference>
<gene>
    <name evidence="8" type="ORF">AMON00008_LOCUS54854</name>
</gene>
<evidence type="ECO:0000256" key="3">
    <source>
        <dbReference type="ARBA" id="ARBA00022741"/>
    </source>
</evidence>
<dbReference type="GO" id="GO:0016020">
    <property type="term" value="C:membrane"/>
    <property type="evidence" value="ECO:0007669"/>
    <property type="project" value="TreeGrafter"/>
</dbReference>
<evidence type="ECO:0000259" key="7">
    <source>
        <dbReference type="PROSITE" id="PS50893"/>
    </source>
</evidence>
<dbReference type="FunFam" id="3.40.50.300:FF:000630">
    <property type="entry name" value="ATP-binding cassette (ABC) transporter, putative"/>
    <property type="match status" value="1"/>
</dbReference>
<dbReference type="EMBL" id="HBNR01077118">
    <property type="protein sequence ID" value="CAE4653554.1"/>
    <property type="molecule type" value="Transcribed_RNA"/>
</dbReference>
<dbReference type="GO" id="GO:0005524">
    <property type="term" value="F:ATP binding"/>
    <property type="evidence" value="ECO:0007669"/>
    <property type="project" value="UniProtKB-KW"/>
</dbReference>
<sequence length="305" mass="33397">MLAAADNQSLTVLAKELEDTAPWHRIVSVNGTRGDIKAISGILCTPGSAEVRIFAQSGWLNEGAEVVVEDLRTGYGDIPRDILKDINVIVDPCSKAGIVGTTGCGKSTLLLSLLRILEPRDGRILINGVDTQQIGLQTLRQSVGLVPQDPVLLQTSVRENLDPFWVYNDEEIWKGLSMVQLADTVRNMEFGVWTPLTTDGNTMSYGQRQLLNLCRMVIRQPSLILLDEATSALDPATQELVQKTIESFFPRSTIIVIAHRLETVLGFDQIIVMEQGSIAEKGSPSDLAEVKGGLFAKMLAAKRTW</sequence>
<dbReference type="PANTHER" id="PTHR24223:SF415">
    <property type="entry name" value="FI20190P1"/>
    <property type="match status" value="1"/>
</dbReference>
<dbReference type="InterPro" id="IPR017871">
    <property type="entry name" value="ABC_transporter-like_CS"/>
</dbReference>
<dbReference type="GO" id="GO:0042626">
    <property type="term" value="F:ATPase-coupled transmembrane transporter activity"/>
    <property type="evidence" value="ECO:0007669"/>
    <property type="project" value="TreeGrafter"/>
</dbReference>
<protein>
    <recommendedName>
        <fullName evidence="7">ABC transporter domain-containing protein</fullName>
    </recommendedName>
</protein>
<evidence type="ECO:0000256" key="2">
    <source>
        <dbReference type="ARBA" id="ARBA00022692"/>
    </source>
</evidence>
<proteinExistence type="predicted"/>
<dbReference type="AlphaFoldDB" id="A0A7S4VM41"/>
<feature type="domain" description="ABC transporter" evidence="7">
    <location>
        <begin position="66"/>
        <end position="300"/>
    </location>
</feature>
<dbReference type="InterPro" id="IPR027417">
    <property type="entry name" value="P-loop_NTPase"/>
</dbReference>
<keyword evidence="2" id="KW-0812">Transmembrane</keyword>